<name>A0ABV3XBC3_9ACTN</name>
<evidence type="ECO:0000313" key="2">
    <source>
        <dbReference type="EMBL" id="MEX5717855.1"/>
    </source>
</evidence>
<evidence type="ECO:0000313" key="3">
    <source>
        <dbReference type="Proteomes" id="UP001560045"/>
    </source>
</evidence>
<dbReference type="RefSeq" id="WP_369204127.1">
    <property type="nucleotide sequence ID" value="NZ_JBFNXQ010000011.1"/>
</dbReference>
<reference evidence="2 3" key="1">
    <citation type="submission" date="2024-06" db="EMBL/GenBank/DDBJ databases">
        <title>Draft genome sequence of Geodermatophilus badlandi, a novel member of the Geodermatophilaceae isolated from badland sedimentary rocks in the Red desert, Wyoming, USA.</title>
        <authorList>
            <person name="Ben Tekaya S."/>
            <person name="Nouioui I."/>
            <person name="Flores G.M."/>
            <person name="Shaal M.N."/>
            <person name="Bredoire F."/>
            <person name="Basile F."/>
            <person name="Van Diepen L."/>
            <person name="Ward N.L."/>
        </authorList>
    </citation>
    <scope>NUCLEOTIDE SEQUENCE [LARGE SCALE GENOMIC DNA]</scope>
    <source>
        <strain evidence="2 3">WL48A</strain>
    </source>
</reference>
<feature type="transmembrane region" description="Helical" evidence="1">
    <location>
        <begin position="20"/>
        <end position="40"/>
    </location>
</feature>
<feature type="transmembrane region" description="Helical" evidence="1">
    <location>
        <begin position="52"/>
        <end position="69"/>
    </location>
</feature>
<feature type="transmembrane region" description="Helical" evidence="1">
    <location>
        <begin position="89"/>
        <end position="118"/>
    </location>
</feature>
<dbReference type="Proteomes" id="UP001560045">
    <property type="component" value="Unassembled WGS sequence"/>
</dbReference>
<keyword evidence="1" id="KW-1133">Transmembrane helix</keyword>
<accession>A0ABV3XBC3</accession>
<organism evidence="2 3">
    <name type="scientific">Geodermatophilus maliterrae</name>
    <dbReference type="NCBI Taxonomy" id="3162531"/>
    <lineage>
        <taxon>Bacteria</taxon>
        <taxon>Bacillati</taxon>
        <taxon>Actinomycetota</taxon>
        <taxon>Actinomycetes</taxon>
        <taxon>Geodermatophilales</taxon>
        <taxon>Geodermatophilaceae</taxon>
        <taxon>Geodermatophilus</taxon>
    </lineage>
</organism>
<proteinExistence type="predicted"/>
<keyword evidence="1" id="KW-0472">Membrane</keyword>
<keyword evidence="3" id="KW-1185">Reference proteome</keyword>
<protein>
    <submittedName>
        <fullName evidence="2">YrdB family protein</fullName>
    </submittedName>
</protein>
<dbReference type="Pfam" id="PF10823">
    <property type="entry name" value="DUF2568"/>
    <property type="match status" value="1"/>
</dbReference>
<keyword evidence="1" id="KW-0812">Transmembrane</keyword>
<dbReference type="InterPro" id="IPR021214">
    <property type="entry name" value="DUF2568"/>
</dbReference>
<comment type="caution">
    <text evidence="2">The sequence shown here is derived from an EMBL/GenBank/DDBJ whole genome shotgun (WGS) entry which is preliminary data.</text>
</comment>
<gene>
    <name evidence="2" type="ORF">ABQ292_05675</name>
</gene>
<evidence type="ECO:0000256" key="1">
    <source>
        <dbReference type="SAM" id="Phobius"/>
    </source>
</evidence>
<sequence>MIYEESGALELEVDVTRTWWASAVAALVSEVAALVALGWWGSSAPGGGVVRVLLGVGLPLVAIVLWGLFAAPRAVVGVPVLRVTTTVLVFGSAAAALVAMSAPALAGLVVATALLGFLPAGPAAPVPGGDRQVRPASG</sequence>
<dbReference type="EMBL" id="JBFNXQ010000011">
    <property type="protein sequence ID" value="MEX5717855.1"/>
    <property type="molecule type" value="Genomic_DNA"/>
</dbReference>